<dbReference type="Proteomes" id="UP000435112">
    <property type="component" value="Unassembled WGS sequence"/>
</dbReference>
<evidence type="ECO:0000313" key="2">
    <source>
        <dbReference type="EMBL" id="KAE9008899.1"/>
    </source>
</evidence>
<protein>
    <submittedName>
        <fullName evidence="3">Uncharacterized protein</fullName>
    </submittedName>
</protein>
<dbReference type="Proteomes" id="UP000434957">
    <property type="component" value="Unassembled WGS sequence"/>
</dbReference>
<evidence type="ECO:0000313" key="3">
    <source>
        <dbReference type="EMBL" id="KAE9350799.1"/>
    </source>
</evidence>
<gene>
    <name evidence="2" type="ORF">PR002_g15770</name>
    <name evidence="3" type="ORF">PR003_g5193</name>
</gene>
<evidence type="ECO:0000256" key="1">
    <source>
        <dbReference type="SAM" id="MobiDB-lite"/>
    </source>
</evidence>
<comment type="caution">
    <text evidence="3">The sequence shown here is derived from an EMBL/GenBank/DDBJ whole genome shotgun (WGS) entry which is preliminary data.</text>
</comment>
<proteinExistence type="predicted"/>
<evidence type="ECO:0000313" key="5">
    <source>
        <dbReference type="Proteomes" id="UP000435112"/>
    </source>
</evidence>
<dbReference type="EMBL" id="QXFU01001166">
    <property type="protein sequence ID" value="KAE9008899.1"/>
    <property type="molecule type" value="Genomic_DNA"/>
</dbReference>
<dbReference type="EMBL" id="QXFT01000211">
    <property type="protein sequence ID" value="KAE9350799.1"/>
    <property type="molecule type" value="Genomic_DNA"/>
</dbReference>
<keyword evidence="4" id="KW-1185">Reference proteome</keyword>
<dbReference type="AlphaFoldDB" id="A0A6A4FTI8"/>
<accession>A0A6A4FTI8</accession>
<name>A0A6A4FTI8_9STRA</name>
<feature type="region of interest" description="Disordered" evidence="1">
    <location>
        <begin position="13"/>
        <end position="34"/>
    </location>
</feature>
<feature type="compositionally biased region" description="Polar residues" evidence="1">
    <location>
        <begin position="13"/>
        <end position="22"/>
    </location>
</feature>
<organism evidence="3 4">
    <name type="scientific">Phytophthora rubi</name>
    <dbReference type="NCBI Taxonomy" id="129364"/>
    <lineage>
        <taxon>Eukaryota</taxon>
        <taxon>Sar</taxon>
        <taxon>Stramenopiles</taxon>
        <taxon>Oomycota</taxon>
        <taxon>Peronosporomycetes</taxon>
        <taxon>Peronosporales</taxon>
        <taxon>Peronosporaceae</taxon>
        <taxon>Phytophthora</taxon>
    </lineage>
</organism>
<reference evidence="3 4" key="1">
    <citation type="submission" date="2018-08" db="EMBL/GenBank/DDBJ databases">
        <title>Genomic investigation of the strawberry pathogen Phytophthora fragariae indicates pathogenicity is determined by transcriptional variation in three key races.</title>
        <authorList>
            <person name="Adams T.M."/>
            <person name="Armitage A.D."/>
            <person name="Sobczyk M.K."/>
            <person name="Bates H.J."/>
            <person name="Dunwell J.M."/>
            <person name="Nellist C.F."/>
            <person name="Harrison R.J."/>
        </authorList>
    </citation>
    <scope>NUCLEOTIDE SEQUENCE [LARGE SCALE GENOMIC DNA]</scope>
    <source>
        <strain evidence="2 5">SCRP324</strain>
        <strain evidence="3 4">SCRP333</strain>
    </source>
</reference>
<evidence type="ECO:0000313" key="4">
    <source>
        <dbReference type="Proteomes" id="UP000434957"/>
    </source>
</evidence>
<sequence length="34" mass="3627">MLTRISQLNADFSGSFRSQTAESRPVGPVAGSCR</sequence>